<evidence type="ECO:0000256" key="1">
    <source>
        <dbReference type="ARBA" id="ARBA00001953"/>
    </source>
</evidence>
<dbReference type="Pfam" id="PF02786">
    <property type="entry name" value="CPSase_L_D2"/>
    <property type="match status" value="1"/>
</dbReference>
<dbReference type="InterPro" id="IPR005481">
    <property type="entry name" value="BC-like_N"/>
</dbReference>
<dbReference type="GO" id="GO:0016740">
    <property type="term" value="F:transferase activity"/>
    <property type="evidence" value="ECO:0007669"/>
    <property type="project" value="UniProtKB-KW"/>
</dbReference>
<dbReference type="EC" id="6.4.1.2" evidence="3"/>
<evidence type="ECO:0000259" key="12">
    <source>
        <dbReference type="PROSITE" id="PS50979"/>
    </source>
</evidence>
<dbReference type="InterPro" id="IPR005479">
    <property type="entry name" value="CPAse_ATP-bd"/>
</dbReference>
<evidence type="ECO:0000256" key="2">
    <source>
        <dbReference type="ARBA" id="ARBA00004956"/>
    </source>
</evidence>
<organism evidence="15 16">
    <name type="scientific">Marinibaculum pumilum</name>
    <dbReference type="NCBI Taxonomy" id="1766165"/>
    <lineage>
        <taxon>Bacteria</taxon>
        <taxon>Pseudomonadati</taxon>
        <taxon>Pseudomonadota</taxon>
        <taxon>Alphaproteobacteria</taxon>
        <taxon>Rhodospirillales</taxon>
        <taxon>Rhodospirillaceae</taxon>
        <taxon>Marinibaculum</taxon>
    </lineage>
</organism>
<evidence type="ECO:0000256" key="6">
    <source>
        <dbReference type="ARBA" id="ARBA00022840"/>
    </source>
</evidence>
<dbReference type="Pfam" id="PF00289">
    <property type="entry name" value="Biotin_carb_N"/>
    <property type="match status" value="1"/>
</dbReference>
<evidence type="ECO:0000256" key="9">
    <source>
        <dbReference type="PROSITE-ProRule" id="PRU00409"/>
    </source>
</evidence>
<evidence type="ECO:0000259" key="11">
    <source>
        <dbReference type="PROSITE" id="PS50975"/>
    </source>
</evidence>
<dbReference type="PROSITE" id="PS00867">
    <property type="entry name" value="CPSASE_2"/>
    <property type="match status" value="1"/>
</dbReference>
<dbReference type="PANTHER" id="PTHR48095">
    <property type="entry name" value="PYRUVATE CARBOXYLASE SUBUNIT A"/>
    <property type="match status" value="1"/>
</dbReference>
<feature type="domain" description="CoA carboxyltransferase C-terminal" evidence="14">
    <location>
        <begin position="862"/>
        <end position="1101"/>
    </location>
</feature>
<dbReference type="SUPFAM" id="SSF51246">
    <property type="entry name" value="Rudiment single hybrid motif"/>
    <property type="match status" value="1"/>
</dbReference>
<dbReference type="SMART" id="SM00878">
    <property type="entry name" value="Biotin_carb_C"/>
    <property type="match status" value="1"/>
</dbReference>
<keyword evidence="4" id="KW-0436">Ligase</keyword>
<keyword evidence="5 9" id="KW-0547">Nucleotide-binding</keyword>
<proteinExistence type="predicted"/>
<dbReference type="SUPFAM" id="SSF52096">
    <property type="entry name" value="ClpP/crotonase"/>
    <property type="match status" value="2"/>
</dbReference>
<dbReference type="PROSITE" id="PS00188">
    <property type="entry name" value="BIOTIN"/>
    <property type="match status" value="1"/>
</dbReference>
<dbReference type="RefSeq" id="WP_379898139.1">
    <property type="nucleotide sequence ID" value="NZ_JBHRTR010000009.1"/>
</dbReference>
<dbReference type="PROSITE" id="PS50979">
    <property type="entry name" value="BC"/>
    <property type="match status" value="1"/>
</dbReference>
<keyword evidence="7" id="KW-0092">Biotin</keyword>
<dbReference type="Gene3D" id="3.90.226.10">
    <property type="entry name" value="2-enoyl-CoA Hydratase, Chain A, domain 1"/>
    <property type="match status" value="2"/>
</dbReference>
<dbReference type="PROSITE" id="PS50968">
    <property type="entry name" value="BIOTINYL_LIPOYL"/>
    <property type="match status" value="1"/>
</dbReference>
<dbReference type="InterPro" id="IPR016185">
    <property type="entry name" value="PreATP-grasp_dom_sf"/>
</dbReference>
<dbReference type="InterPro" id="IPR011053">
    <property type="entry name" value="Single_hybrid_motif"/>
</dbReference>
<dbReference type="SUPFAM" id="SSF56059">
    <property type="entry name" value="Glutathione synthetase ATP-binding domain-like"/>
    <property type="match status" value="1"/>
</dbReference>
<evidence type="ECO:0000256" key="8">
    <source>
        <dbReference type="ARBA" id="ARBA00023268"/>
    </source>
</evidence>
<reference evidence="16" key="1">
    <citation type="journal article" date="2019" name="Int. J. Syst. Evol. Microbiol.">
        <title>The Global Catalogue of Microorganisms (GCM) 10K type strain sequencing project: providing services to taxonomists for standard genome sequencing and annotation.</title>
        <authorList>
            <consortium name="The Broad Institute Genomics Platform"/>
            <consortium name="The Broad Institute Genome Sequencing Center for Infectious Disease"/>
            <person name="Wu L."/>
            <person name="Ma J."/>
        </authorList>
    </citation>
    <scope>NUCLEOTIDE SEQUENCE [LARGE SCALE GENOMIC DNA]</scope>
    <source>
        <strain evidence="16">KCTC 42964</strain>
    </source>
</reference>
<dbReference type="InterPro" id="IPR011762">
    <property type="entry name" value="COA_CT_N"/>
</dbReference>
<evidence type="ECO:0000256" key="4">
    <source>
        <dbReference type="ARBA" id="ARBA00022598"/>
    </source>
</evidence>
<dbReference type="PROSITE" id="PS50980">
    <property type="entry name" value="COA_CT_NTER"/>
    <property type="match status" value="1"/>
</dbReference>
<accession>A0ABV7KVC3</accession>
<dbReference type="CDD" id="cd06850">
    <property type="entry name" value="biotinyl_domain"/>
    <property type="match status" value="1"/>
</dbReference>
<dbReference type="Pfam" id="PF02785">
    <property type="entry name" value="Biotin_carb_C"/>
    <property type="match status" value="1"/>
</dbReference>
<dbReference type="InterPro" id="IPR011763">
    <property type="entry name" value="COA_CT_C"/>
</dbReference>
<keyword evidence="8" id="KW-0511">Multifunctional enzyme</keyword>
<dbReference type="PROSITE" id="PS50975">
    <property type="entry name" value="ATP_GRASP"/>
    <property type="match status" value="1"/>
</dbReference>
<dbReference type="Pfam" id="PF00364">
    <property type="entry name" value="Biotin_lipoyl"/>
    <property type="match status" value="1"/>
</dbReference>
<comment type="caution">
    <text evidence="15">The sequence shown here is derived from an EMBL/GenBank/DDBJ whole genome shotgun (WGS) entry which is preliminary data.</text>
</comment>
<dbReference type="Pfam" id="PF01039">
    <property type="entry name" value="Carboxyl_trans"/>
    <property type="match status" value="1"/>
</dbReference>
<dbReference type="Gene3D" id="3.40.50.20">
    <property type="match status" value="1"/>
</dbReference>
<gene>
    <name evidence="15" type="ORF">ACFOGJ_03390</name>
</gene>
<dbReference type="InterPro" id="IPR005482">
    <property type="entry name" value="Biotin_COase_C"/>
</dbReference>
<dbReference type="InterPro" id="IPR001882">
    <property type="entry name" value="Biotin_BS"/>
</dbReference>
<evidence type="ECO:0000256" key="5">
    <source>
        <dbReference type="ARBA" id="ARBA00022741"/>
    </source>
</evidence>
<comment type="pathway">
    <text evidence="2">Lipid metabolism; malonyl-CoA biosynthesis; malonyl-CoA from acetyl-CoA: step 1/1.</text>
</comment>
<dbReference type="InterPro" id="IPR051602">
    <property type="entry name" value="ACC_Biotin_Carboxylase"/>
</dbReference>
<keyword evidence="6 9" id="KW-0067">ATP-binding</keyword>
<dbReference type="PROSITE" id="PS50989">
    <property type="entry name" value="COA_CT_CTER"/>
    <property type="match status" value="1"/>
</dbReference>
<dbReference type="PANTHER" id="PTHR48095:SF5">
    <property type="entry name" value="BLL7292 PROTEIN"/>
    <property type="match status" value="1"/>
</dbReference>
<protein>
    <recommendedName>
        <fullName evidence="3">acetyl-CoA carboxylase</fullName>
        <ecNumber evidence="3">6.4.1.2</ecNumber>
    </recommendedName>
</protein>
<dbReference type="EMBL" id="JBHRTR010000009">
    <property type="protein sequence ID" value="MFC3226256.1"/>
    <property type="molecule type" value="Genomic_DNA"/>
</dbReference>
<dbReference type="InterPro" id="IPR013815">
    <property type="entry name" value="ATP_grasp_subdomain_1"/>
</dbReference>
<evidence type="ECO:0000259" key="13">
    <source>
        <dbReference type="PROSITE" id="PS50980"/>
    </source>
</evidence>
<name>A0ABV7KVC3_9PROT</name>
<keyword evidence="15" id="KW-0808">Transferase</keyword>
<dbReference type="InterPro" id="IPR034733">
    <property type="entry name" value="AcCoA_carboxyl_beta"/>
</dbReference>
<sequence length="1119" mass="117049">MSGVAPNLTTHSAGGGLPRRLLIANRGEIAIRIAHAAAELGIETVAVFAEDDAGALHLRKADRAVAIGAAGVRAYLDAARLVALAAEAGCDAVHPGYGFLSENAGFARACIDAGLTFVGPAPATLDLFGDKAAARRLAAEAGVPLLPGTGGATSLDEAAAFLENLGPGGAVMVKALAGGGGRGMRAVTDPAALADAFDRCRAEAEGAFGRGDLYVERLIRSARHIEVQVVGDGSGAVAHLWERECTIQRRNQKVVEIAPAPGLNAALRQRLIDAACRLAGHASYRNLGTFEFLVDRDAVGCDGADADGAFAFIEANPRLQVEHTVTEQVTGHDLVKLQLRIAGGASLAELGLDRDPEPPRGHAIQLRINAESMDAQGEVKPAGGTLSAFEIPFGPGVRVDTCGHAGFRASPNYDSLLAKLIGHAPGDFADAVARTYRALCEFRIEGVATNIPVLQNLLRHPAFVANDVDTGFLQAHAAGLAQAGDSHPVRYAAAAAGEAVAAGAVARAAPEGTVALAAPLLGTVSGLLVAEGDEVRAGQPVVVLEAMKMEHVVAAETAGRIHSLAAAIGDTVAEGGALAFVLPGEVGDGGTAEDRQVDPDHIRPDLAETLARIAKTRDEARPAAVARRRKTGQRTARENIADLVDPGSFLEYGSLVLAARQSRNTIEELIDRTPADGLVAGVATVNGELFPGERGRAAVMSYDYTVLAGTQGMKNHEKTDRLLDVVRRRRLPLLFFTEGGGGRPGDTDVITAGGLHTPTFHNLAGLSGLVPLVGINSGRCFAGNAAILGCCDVIIATENSNIGMGGPAMIEGGGLGVFKPEEVGPMSVQVPNGVVDIAVADEAEAVAVAKQYLSYFQGPVADWDCADQRLLRHVVPENRRRTYEVRDAIDLMADTGSVLELRRAYGIGMITCLIRVEGRPLGVIANNPQHLGGAIDTPAADKAARFMQLCDAHDIPVMFLCDTPGNMVGPEAEKTGLVRHCCRLFLVGANMTVPFFTVVLRKGYGLGAQGMAGGGFHKPLFLVSWPTGEFGGMGLEGAVRLGFRDRLAAIADPEEREAEYQRLVDEMYGKGKALSAASLFEIDEVIDPADTRAWIMGSIDQAPEGPPRDGKKHAWIDAW</sequence>
<evidence type="ECO:0000313" key="15">
    <source>
        <dbReference type="EMBL" id="MFC3226256.1"/>
    </source>
</evidence>
<dbReference type="Gene3D" id="3.30.1490.20">
    <property type="entry name" value="ATP-grasp fold, A domain"/>
    <property type="match status" value="1"/>
</dbReference>
<dbReference type="Gene3D" id="2.40.50.100">
    <property type="match status" value="1"/>
</dbReference>
<evidence type="ECO:0000256" key="3">
    <source>
        <dbReference type="ARBA" id="ARBA00013058"/>
    </source>
</evidence>
<evidence type="ECO:0000313" key="16">
    <source>
        <dbReference type="Proteomes" id="UP001595528"/>
    </source>
</evidence>
<comment type="cofactor">
    <cofactor evidence="1">
        <name>biotin</name>
        <dbReference type="ChEBI" id="CHEBI:57586"/>
    </cofactor>
</comment>
<dbReference type="Proteomes" id="UP001595528">
    <property type="component" value="Unassembled WGS sequence"/>
</dbReference>
<dbReference type="InterPro" id="IPR029045">
    <property type="entry name" value="ClpP/crotonase-like_dom_sf"/>
</dbReference>
<feature type="domain" description="ATP-grasp" evidence="11">
    <location>
        <begin position="135"/>
        <end position="343"/>
    </location>
</feature>
<feature type="domain" description="Biotin carboxylation" evidence="12">
    <location>
        <begin position="17"/>
        <end position="478"/>
    </location>
</feature>
<dbReference type="InterPro" id="IPR011764">
    <property type="entry name" value="Biotin_carboxylation_dom"/>
</dbReference>
<evidence type="ECO:0000256" key="7">
    <source>
        <dbReference type="ARBA" id="ARBA00023267"/>
    </source>
</evidence>
<dbReference type="Gene3D" id="3.30.470.20">
    <property type="entry name" value="ATP-grasp fold, B domain"/>
    <property type="match status" value="1"/>
</dbReference>
<dbReference type="InterPro" id="IPR011054">
    <property type="entry name" value="Rudment_hybrid_motif"/>
</dbReference>
<evidence type="ECO:0000259" key="14">
    <source>
        <dbReference type="PROSITE" id="PS50989"/>
    </source>
</evidence>
<evidence type="ECO:0000259" key="10">
    <source>
        <dbReference type="PROSITE" id="PS50968"/>
    </source>
</evidence>
<dbReference type="SUPFAM" id="SSF51230">
    <property type="entry name" value="Single hybrid motif"/>
    <property type="match status" value="1"/>
</dbReference>
<dbReference type="SUPFAM" id="SSF52440">
    <property type="entry name" value="PreATP-grasp domain"/>
    <property type="match status" value="1"/>
</dbReference>
<feature type="domain" description="CoA carboxyltransferase N-terminal" evidence="13">
    <location>
        <begin position="590"/>
        <end position="868"/>
    </location>
</feature>
<dbReference type="InterPro" id="IPR000089">
    <property type="entry name" value="Biotin_lipoyl"/>
</dbReference>
<feature type="domain" description="Lipoyl-binding" evidence="10">
    <location>
        <begin position="504"/>
        <end position="582"/>
    </location>
</feature>
<keyword evidence="16" id="KW-1185">Reference proteome</keyword>
<dbReference type="InterPro" id="IPR011761">
    <property type="entry name" value="ATP-grasp"/>
</dbReference>